<reference evidence="1 2" key="1">
    <citation type="journal article" date="2018" name="Evol. Lett.">
        <title>Horizontal gene cluster transfer increased hallucinogenic mushroom diversity.</title>
        <authorList>
            <person name="Reynolds H.T."/>
            <person name="Vijayakumar V."/>
            <person name="Gluck-Thaler E."/>
            <person name="Korotkin H.B."/>
            <person name="Matheny P.B."/>
            <person name="Slot J.C."/>
        </authorList>
    </citation>
    <scope>NUCLEOTIDE SEQUENCE [LARGE SCALE GENOMIC DNA]</scope>
    <source>
        <strain evidence="1 2">SRW20</strain>
    </source>
</reference>
<dbReference type="AlphaFoldDB" id="A0A409YQ15"/>
<gene>
    <name evidence="1" type="ORF">CVT26_012339</name>
</gene>
<keyword evidence="2" id="KW-1185">Reference proteome</keyword>
<evidence type="ECO:0000313" key="2">
    <source>
        <dbReference type="Proteomes" id="UP000284706"/>
    </source>
</evidence>
<accession>A0A409YQ15</accession>
<name>A0A409YQ15_9AGAR</name>
<dbReference type="OrthoDB" id="3005645at2759"/>
<proteinExistence type="predicted"/>
<dbReference type="InParanoid" id="A0A409YQ15"/>
<dbReference type="Proteomes" id="UP000284706">
    <property type="component" value="Unassembled WGS sequence"/>
</dbReference>
<evidence type="ECO:0000313" key="1">
    <source>
        <dbReference type="EMBL" id="PPR05103.1"/>
    </source>
</evidence>
<dbReference type="EMBL" id="NHYE01000518">
    <property type="protein sequence ID" value="PPR05103.1"/>
    <property type="molecule type" value="Genomic_DNA"/>
</dbReference>
<organism evidence="1 2">
    <name type="scientific">Gymnopilus dilepis</name>
    <dbReference type="NCBI Taxonomy" id="231916"/>
    <lineage>
        <taxon>Eukaryota</taxon>
        <taxon>Fungi</taxon>
        <taxon>Dikarya</taxon>
        <taxon>Basidiomycota</taxon>
        <taxon>Agaricomycotina</taxon>
        <taxon>Agaricomycetes</taxon>
        <taxon>Agaricomycetidae</taxon>
        <taxon>Agaricales</taxon>
        <taxon>Agaricineae</taxon>
        <taxon>Hymenogastraceae</taxon>
        <taxon>Gymnopilus</taxon>
    </lineage>
</organism>
<comment type="caution">
    <text evidence="1">The sequence shown here is derived from an EMBL/GenBank/DDBJ whole genome shotgun (WGS) entry which is preliminary data.</text>
</comment>
<protein>
    <submittedName>
        <fullName evidence="1">Uncharacterized protein</fullName>
    </submittedName>
</protein>
<sequence>MPLNPIAKSRRLPVHVKERRRQERRAQQVAVDAKRASVVAHIESLARSYAPTKEEALSKVKLSNRSHVWSIEICVGKGKDFEDIGRWYRMVISWLKKCSAELHIGLQCQKANFITGRLSDAQVFELAKLWALHDSIENRTGKTRRYRRASYGSPPAALMNAKSEEPGLKPLPSPFDVQSRTFASAELDRFRFLPLRSSLSCPPRPVAAKKASITARYNTALSSASKASSSQITLSSSDDEVPPVHVAFKDLLARRRQDKPVIRARPSNVVIEISSDSDGEVPVVKGRLKSKVNGRPVEGKNTLHTKQNIGHNICPEVIELFSDSDVE</sequence>